<keyword evidence="1" id="KW-0472">Membrane</keyword>
<dbReference type="InterPro" id="IPR006860">
    <property type="entry name" value="FecR"/>
</dbReference>
<evidence type="ECO:0000256" key="1">
    <source>
        <dbReference type="SAM" id="Phobius"/>
    </source>
</evidence>
<dbReference type="PANTHER" id="PTHR30273:SF2">
    <property type="entry name" value="PROTEIN FECR"/>
    <property type="match status" value="1"/>
</dbReference>
<evidence type="ECO:0000313" key="4">
    <source>
        <dbReference type="EMBL" id="MFC5342393.1"/>
    </source>
</evidence>
<evidence type="ECO:0000259" key="3">
    <source>
        <dbReference type="Pfam" id="PF16220"/>
    </source>
</evidence>
<dbReference type="Pfam" id="PF04773">
    <property type="entry name" value="FecR"/>
    <property type="match status" value="1"/>
</dbReference>
<dbReference type="InterPro" id="IPR012373">
    <property type="entry name" value="Ferrdict_sens_TM"/>
</dbReference>
<evidence type="ECO:0000313" key="5">
    <source>
        <dbReference type="Proteomes" id="UP001596152"/>
    </source>
</evidence>
<dbReference type="InterPro" id="IPR032623">
    <property type="entry name" value="FecR_N"/>
</dbReference>
<accession>A0ABW0FML7</accession>
<dbReference type="PANTHER" id="PTHR30273">
    <property type="entry name" value="PERIPLASMIC SIGNAL SENSOR AND SIGMA FACTOR ACTIVATOR FECR-RELATED"/>
    <property type="match status" value="1"/>
</dbReference>
<comment type="caution">
    <text evidence="4">The sequence shown here is derived from an EMBL/GenBank/DDBJ whole genome shotgun (WGS) entry which is preliminary data.</text>
</comment>
<dbReference type="Gene3D" id="2.60.120.1440">
    <property type="match status" value="1"/>
</dbReference>
<dbReference type="Proteomes" id="UP001596152">
    <property type="component" value="Unassembled WGS sequence"/>
</dbReference>
<reference evidence="5" key="1">
    <citation type="journal article" date="2019" name="Int. J. Syst. Evol. Microbiol.">
        <title>The Global Catalogue of Microorganisms (GCM) 10K type strain sequencing project: providing services to taxonomists for standard genome sequencing and annotation.</title>
        <authorList>
            <consortium name="The Broad Institute Genomics Platform"/>
            <consortium name="The Broad Institute Genome Sequencing Center for Infectious Disease"/>
            <person name="Wu L."/>
            <person name="Ma J."/>
        </authorList>
    </citation>
    <scope>NUCLEOTIDE SEQUENCE [LARGE SCALE GENOMIC DNA]</scope>
    <source>
        <strain evidence="5">JCM 12125</strain>
    </source>
</reference>
<feature type="domain" description="FecR protein" evidence="2">
    <location>
        <begin position="117"/>
        <end position="207"/>
    </location>
</feature>
<organism evidence="4 5">
    <name type="scientific">Brevundimonas staleyi</name>
    <dbReference type="NCBI Taxonomy" id="74326"/>
    <lineage>
        <taxon>Bacteria</taxon>
        <taxon>Pseudomonadati</taxon>
        <taxon>Pseudomonadota</taxon>
        <taxon>Alphaproteobacteria</taxon>
        <taxon>Caulobacterales</taxon>
        <taxon>Caulobacteraceae</taxon>
        <taxon>Brevundimonas</taxon>
    </lineage>
</organism>
<feature type="transmembrane region" description="Helical" evidence="1">
    <location>
        <begin position="90"/>
        <end position="110"/>
    </location>
</feature>
<sequence>MTADKDLDARRREAASWFATLNQKRVTAADVTAFSQWRRDPKNAEAYARIETMWETAGSLKGDADIAVLTKGARARADASRKTQSRFSKALVPTGAIAAIAAAAIGVMIWSARPLSYETGLGEQRVVVLADGSKVTLDTESRITVKLTRGRRAVELASGQAFFDVEGDPTRPFVVRAGVTDVTAVGTRFDVRRAGDGAQVTLVEGRVDVLDREGSSPRWSLTPGQQIVTASPRPAVRSVDVASETSWTAGRLVFAGDTVETAVAEVNRYSRTKVILQAPAISRIAVSGVFNTGDVEGFVSALVELYPVVAERTPTGQIVIRDAPAKNAAER</sequence>
<dbReference type="PIRSF" id="PIRSF018266">
    <property type="entry name" value="FecR"/>
    <property type="match status" value="1"/>
</dbReference>
<dbReference type="RefSeq" id="WP_374036343.1">
    <property type="nucleotide sequence ID" value="NZ_CP169082.1"/>
</dbReference>
<protein>
    <submittedName>
        <fullName evidence="4">FecR family protein</fullName>
    </submittedName>
</protein>
<proteinExistence type="predicted"/>
<keyword evidence="5" id="KW-1185">Reference proteome</keyword>
<keyword evidence="1" id="KW-0812">Transmembrane</keyword>
<gene>
    <name evidence="4" type="ORF">ACFPIE_00590</name>
</gene>
<name>A0ABW0FML7_9CAUL</name>
<keyword evidence="1" id="KW-1133">Transmembrane helix</keyword>
<evidence type="ECO:0000259" key="2">
    <source>
        <dbReference type="Pfam" id="PF04773"/>
    </source>
</evidence>
<dbReference type="Pfam" id="PF16220">
    <property type="entry name" value="DUF4880"/>
    <property type="match status" value="1"/>
</dbReference>
<dbReference type="EMBL" id="JBHSLF010000001">
    <property type="protein sequence ID" value="MFC5342393.1"/>
    <property type="molecule type" value="Genomic_DNA"/>
</dbReference>
<feature type="domain" description="FecR N-terminal" evidence="3">
    <location>
        <begin position="12"/>
        <end position="52"/>
    </location>
</feature>